<protein>
    <submittedName>
        <fullName evidence="4">TetR/AcrR family transcriptional regulator</fullName>
    </submittedName>
</protein>
<name>A0A9D1VTF5_9FIRM</name>
<dbReference type="SUPFAM" id="SSF46689">
    <property type="entry name" value="Homeodomain-like"/>
    <property type="match status" value="1"/>
</dbReference>
<dbReference type="InterPro" id="IPR009057">
    <property type="entry name" value="Homeodomain-like_sf"/>
</dbReference>
<dbReference type="Gene3D" id="1.10.357.10">
    <property type="entry name" value="Tetracycline Repressor, domain 2"/>
    <property type="match status" value="1"/>
</dbReference>
<dbReference type="EMBL" id="DXFD01000015">
    <property type="protein sequence ID" value="HIX46275.1"/>
    <property type="molecule type" value="Genomic_DNA"/>
</dbReference>
<keyword evidence="1" id="KW-0238">DNA-binding</keyword>
<evidence type="ECO:0000313" key="4">
    <source>
        <dbReference type="EMBL" id="HIX46275.1"/>
    </source>
</evidence>
<comment type="caution">
    <text evidence="4">The sequence shown here is derived from an EMBL/GenBank/DDBJ whole genome shotgun (WGS) entry which is preliminary data.</text>
</comment>
<evidence type="ECO:0000256" key="1">
    <source>
        <dbReference type="ARBA" id="ARBA00023125"/>
    </source>
</evidence>
<accession>A0A9D1VTF5</accession>
<dbReference type="InterPro" id="IPR001647">
    <property type="entry name" value="HTH_TetR"/>
</dbReference>
<evidence type="ECO:0000259" key="3">
    <source>
        <dbReference type="Pfam" id="PF14278"/>
    </source>
</evidence>
<dbReference type="Pfam" id="PF14278">
    <property type="entry name" value="TetR_C_8"/>
    <property type="match status" value="1"/>
</dbReference>
<feature type="domain" description="HTH tetR-type" evidence="2">
    <location>
        <begin position="13"/>
        <end position="49"/>
    </location>
</feature>
<dbReference type="Pfam" id="PF00440">
    <property type="entry name" value="TetR_N"/>
    <property type="match status" value="1"/>
</dbReference>
<dbReference type="Proteomes" id="UP000824249">
    <property type="component" value="Unassembled WGS sequence"/>
</dbReference>
<evidence type="ECO:0000313" key="5">
    <source>
        <dbReference type="Proteomes" id="UP000824249"/>
    </source>
</evidence>
<reference evidence="4" key="2">
    <citation type="submission" date="2021-04" db="EMBL/GenBank/DDBJ databases">
        <authorList>
            <person name="Gilroy R."/>
        </authorList>
    </citation>
    <scope>NUCLEOTIDE SEQUENCE</scope>
    <source>
        <strain evidence="4">26628</strain>
    </source>
</reference>
<proteinExistence type="predicted"/>
<feature type="domain" description="Transcriptional regulator TetR C-terminal Firmicutes type" evidence="3">
    <location>
        <begin position="67"/>
        <end position="162"/>
    </location>
</feature>
<evidence type="ECO:0000259" key="2">
    <source>
        <dbReference type="Pfam" id="PF00440"/>
    </source>
</evidence>
<gene>
    <name evidence="4" type="ORF">H9737_01120</name>
</gene>
<organism evidence="4 5">
    <name type="scientific">Candidatus Borkfalkia faecigallinarum</name>
    <dbReference type="NCBI Taxonomy" id="2838509"/>
    <lineage>
        <taxon>Bacteria</taxon>
        <taxon>Bacillati</taxon>
        <taxon>Bacillota</taxon>
        <taxon>Clostridia</taxon>
        <taxon>Christensenellales</taxon>
        <taxon>Christensenellaceae</taxon>
        <taxon>Candidatus Borkfalkia</taxon>
    </lineage>
</organism>
<dbReference type="AlphaFoldDB" id="A0A9D1VTF5"/>
<dbReference type="GO" id="GO:0003677">
    <property type="term" value="F:DNA binding"/>
    <property type="evidence" value="ECO:0007669"/>
    <property type="project" value="UniProtKB-KW"/>
</dbReference>
<dbReference type="InterPro" id="IPR039532">
    <property type="entry name" value="TetR_C_Firmicutes"/>
</dbReference>
<sequence>MNMKKYFEQGMLALLERKGIDSITVAEIIEEVGSCKGTFYKHYIDKYHLCCQSLHNYIYGGIPEESKNWEELIMQCLAVFEKHDKVILHAFDSEDINSPKNYFNRLLAEFFVRNCGGEPDAAMNTLAIRLYCANVTDLILRWLSGGCKESRPEVFHLISAVMPQAIFKIFLTPVGVSAV</sequence>
<reference evidence="4" key="1">
    <citation type="journal article" date="2021" name="PeerJ">
        <title>Extensive microbial diversity within the chicken gut microbiome revealed by metagenomics and culture.</title>
        <authorList>
            <person name="Gilroy R."/>
            <person name="Ravi A."/>
            <person name="Getino M."/>
            <person name="Pursley I."/>
            <person name="Horton D.L."/>
            <person name="Alikhan N.F."/>
            <person name="Baker D."/>
            <person name="Gharbi K."/>
            <person name="Hall N."/>
            <person name="Watson M."/>
            <person name="Adriaenssens E.M."/>
            <person name="Foster-Nyarko E."/>
            <person name="Jarju S."/>
            <person name="Secka A."/>
            <person name="Antonio M."/>
            <person name="Oren A."/>
            <person name="Chaudhuri R.R."/>
            <person name="La Ragione R."/>
            <person name="Hildebrand F."/>
            <person name="Pallen M.J."/>
        </authorList>
    </citation>
    <scope>NUCLEOTIDE SEQUENCE</scope>
    <source>
        <strain evidence="4">26628</strain>
    </source>
</reference>